<gene>
    <name evidence="2" type="ORF">CDA63_10815</name>
</gene>
<dbReference type="AlphaFoldDB" id="A0A246FKE0"/>
<evidence type="ECO:0000313" key="3">
    <source>
        <dbReference type="Proteomes" id="UP000197277"/>
    </source>
</evidence>
<protein>
    <recommendedName>
        <fullName evidence="1">UspA domain-containing protein</fullName>
    </recommendedName>
</protein>
<dbReference type="SUPFAM" id="SSF52402">
    <property type="entry name" value="Adenine nucleotide alpha hydrolases-like"/>
    <property type="match status" value="2"/>
</dbReference>
<dbReference type="Pfam" id="PF00582">
    <property type="entry name" value="Usp"/>
    <property type="match status" value="2"/>
</dbReference>
<organism evidence="2 3">
    <name type="scientific">Hymenobacter amundsenii</name>
    <dbReference type="NCBI Taxonomy" id="2006685"/>
    <lineage>
        <taxon>Bacteria</taxon>
        <taxon>Pseudomonadati</taxon>
        <taxon>Bacteroidota</taxon>
        <taxon>Cytophagia</taxon>
        <taxon>Cytophagales</taxon>
        <taxon>Hymenobacteraceae</taxon>
        <taxon>Hymenobacter</taxon>
    </lineage>
</organism>
<keyword evidence="3" id="KW-1185">Reference proteome</keyword>
<dbReference type="InterPro" id="IPR006016">
    <property type="entry name" value="UspA"/>
</dbReference>
<evidence type="ECO:0000259" key="1">
    <source>
        <dbReference type="Pfam" id="PF00582"/>
    </source>
</evidence>
<dbReference type="Proteomes" id="UP000197277">
    <property type="component" value="Unassembled WGS sequence"/>
</dbReference>
<dbReference type="EMBL" id="NIRR01000016">
    <property type="protein sequence ID" value="OWP63022.1"/>
    <property type="molecule type" value="Genomic_DNA"/>
</dbReference>
<comment type="caution">
    <text evidence="2">The sequence shown here is derived from an EMBL/GenBank/DDBJ whole genome shotgun (WGS) entry which is preliminary data.</text>
</comment>
<name>A0A246FKE0_9BACT</name>
<evidence type="ECO:0000313" key="2">
    <source>
        <dbReference type="EMBL" id="OWP63022.1"/>
    </source>
</evidence>
<sequence>MSFLPLFSSRLMASPLVVLTDFHAVTNRALSYAAGLAEPLQAKLVLLHARYDALLAPLDDDLPYAPLNDQATDRALQRLANAQPVPTLVEVSERELPEAVRAAVLHHHPLLLVLGQPGGASTPAEVLTSTAETLLSTVPYPLLLLPALGDWQAAPPRRLLLAVDGQPFVLHQYQDVLRQLLGVADGTLAVVRVADSSHGRLGVDAILRTVATHDLTDELAPELLSEVDNISVVGGVLAEAARQHTDLLVVVARRHSLLGRLFHRSVTAQLIEQSPIPLLVLPAQD</sequence>
<feature type="domain" description="UspA" evidence="1">
    <location>
        <begin position="218"/>
        <end position="282"/>
    </location>
</feature>
<dbReference type="Gene3D" id="3.40.50.12370">
    <property type="match status" value="1"/>
</dbReference>
<dbReference type="OrthoDB" id="871451at2"/>
<proteinExistence type="predicted"/>
<accession>A0A246FKE0</accession>
<feature type="domain" description="UspA" evidence="1">
    <location>
        <begin position="14"/>
        <end position="145"/>
    </location>
</feature>
<reference evidence="2 3" key="1">
    <citation type="submission" date="2017-06" db="EMBL/GenBank/DDBJ databases">
        <title>Hymenobacter amundsenii sp. nov. isolated from regoliths in Antarctica.</title>
        <authorList>
            <person name="Sedlacek I."/>
            <person name="Kralova S."/>
            <person name="Pantucek R."/>
            <person name="Svec P."/>
            <person name="Holochova P."/>
            <person name="Stankova E."/>
            <person name="Vrbovska V."/>
            <person name="Busse H.-J."/>
        </authorList>
    </citation>
    <scope>NUCLEOTIDE SEQUENCE [LARGE SCALE GENOMIC DNA]</scope>
    <source>
        <strain evidence="2 3">CCM 8682</strain>
    </source>
</reference>